<feature type="domain" description="Outer membrane protein beta-barrel" evidence="2">
    <location>
        <begin position="21"/>
        <end position="198"/>
    </location>
</feature>
<protein>
    <recommendedName>
        <fullName evidence="2">Outer membrane protein beta-barrel domain-containing protein</fullName>
    </recommendedName>
</protein>
<reference evidence="3 4" key="1">
    <citation type="journal article" date="2012" name="J. Bacteriol.">
        <title>Genome Sequence of Fibrella aestuarina BUZ 2T, a Filamentous Marine Bacterium.</title>
        <authorList>
            <person name="Filippini M."/>
            <person name="Qi W."/>
            <person name="Blom J."/>
            <person name="Goesmann A."/>
            <person name="Smits T.H."/>
            <person name="Bagheri H.C."/>
        </authorList>
    </citation>
    <scope>NUCLEOTIDE SEQUENCE [LARGE SCALE GENOMIC DNA]</scope>
    <source>
        <strain evidence="4">BUZ 2T</strain>
    </source>
</reference>
<gene>
    <name evidence="3" type="ORF">FAES_5128</name>
</gene>
<proteinExistence type="predicted"/>
<feature type="chain" id="PRO_5003630181" description="Outer membrane protein beta-barrel domain-containing protein" evidence="1">
    <location>
        <begin position="22"/>
        <end position="226"/>
    </location>
</feature>
<sequence length="226" mass="23925">MITRFLTLLLLSWLVATAALAQPGTKKVTVGLRIGANFSKLDNLSYQTPRLDPNGLPVLSGGSVVYDFFQQNDARSTGLVGGLFARFGNRFYVQPELLFSVKGGRFDILRQGLATQSVNVKVGTIDLPLLLGVRVGPLRLNAGPMASLTVLNGNLKEAIAHYGSQPIGETARQAAVGYQAGIGLSLAGMQLDLRHEGGLTGKPATSDAGTQSTRSNLWQLTVGVGF</sequence>
<evidence type="ECO:0000313" key="3">
    <source>
        <dbReference type="EMBL" id="CCH03127.1"/>
    </source>
</evidence>
<dbReference type="EMBL" id="HE796683">
    <property type="protein sequence ID" value="CCH03127.1"/>
    <property type="molecule type" value="Genomic_DNA"/>
</dbReference>
<dbReference type="InterPro" id="IPR025665">
    <property type="entry name" value="Beta-barrel_OMP_2"/>
</dbReference>
<feature type="signal peptide" evidence="1">
    <location>
        <begin position="1"/>
        <end position="21"/>
    </location>
</feature>
<dbReference type="HOGENOM" id="CLU_082049_4_1_10"/>
<name>I0KG74_9BACT</name>
<dbReference type="AlphaFoldDB" id="I0KG74"/>
<dbReference type="OrthoDB" id="1001536at2"/>
<organism evidence="3 4">
    <name type="scientific">Fibrella aestuarina BUZ 2</name>
    <dbReference type="NCBI Taxonomy" id="1166018"/>
    <lineage>
        <taxon>Bacteria</taxon>
        <taxon>Pseudomonadati</taxon>
        <taxon>Bacteroidota</taxon>
        <taxon>Cytophagia</taxon>
        <taxon>Cytophagales</taxon>
        <taxon>Spirosomataceae</taxon>
        <taxon>Fibrella</taxon>
    </lineage>
</organism>
<dbReference type="STRING" id="1166018.FAES_5128"/>
<keyword evidence="4" id="KW-1185">Reference proteome</keyword>
<keyword evidence="1" id="KW-0732">Signal</keyword>
<dbReference type="PATRIC" id="fig|1166018.3.peg.2103"/>
<evidence type="ECO:0000313" key="4">
    <source>
        <dbReference type="Proteomes" id="UP000011058"/>
    </source>
</evidence>
<dbReference type="Pfam" id="PF13568">
    <property type="entry name" value="OMP_b-brl_2"/>
    <property type="match status" value="1"/>
</dbReference>
<accession>I0KG74</accession>
<evidence type="ECO:0000256" key="1">
    <source>
        <dbReference type="SAM" id="SignalP"/>
    </source>
</evidence>
<dbReference type="RefSeq" id="WP_015334226.1">
    <property type="nucleotide sequence ID" value="NC_020054.1"/>
</dbReference>
<dbReference type="KEGG" id="fae:FAES_5128"/>
<dbReference type="eggNOG" id="COG3637">
    <property type="taxonomic scope" value="Bacteria"/>
</dbReference>
<dbReference type="Proteomes" id="UP000011058">
    <property type="component" value="Chromosome"/>
</dbReference>
<evidence type="ECO:0000259" key="2">
    <source>
        <dbReference type="Pfam" id="PF13568"/>
    </source>
</evidence>